<evidence type="ECO:0000256" key="1">
    <source>
        <dbReference type="SAM" id="MobiDB-lite"/>
    </source>
</evidence>
<dbReference type="AlphaFoldDB" id="A0AAF0ZH71"/>
<feature type="non-terminal residue" evidence="2">
    <location>
        <position position="1"/>
    </location>
</feature>
<proteinExistence type="predicted"/>
<sequence length="139" mass="16016">VANQGGGYRENYPRPGGNKGWNRDESCRNREKQWYDHNASWKEIEGEKDMYVPPHKRQKPKDTEGGRTKDMLSRILNKVEGSDKVLKEMKKDVSTLNQTMTYHSVFIKQLEIQMAQISSHLNPRQKGGLPSDTMANPKN</sequence>
<name>A0AAF0ZH71_SOLVR</name>
<evidence type="ECO:0000313" key="2">
    <source>
        <dbReference type="EMBL" id="WMV37774.1"/>
    </source>
</evidence>
<keyword evidence="3" id="KW-1185">Reference proteome</keyword>
<accession>A0AAF0ZH71</accession>
<evidence type="ECO:0008006" key="4">
    <source>
        <dbReference type="Google" id="ProtNLM"/>
    </source>
</evidence>
<feature type="region of interest" description="Disordered" evidence="1">
    <location>
        <begin position="1"/>
        <end position="27"/>
    </location>
</feature>
<organism evidence="2 3">
    <name type="scientific">Solanum verrucosum</name>
    <dbReference type="NCBI Taxonomy" id="315347"/>
    <lineage>
        <taxon>Eukaryota</taxon>
        <taxon>Viridiplantae</taxon>
        <taxon>Streptophyta</taxon>
        <taxon>Embryophyta</taxon>
        <taxon>Tracheophyta</taxon>
        <taxon>Spermatophyta</taxon>
        <taxon>Magnoliopsida</taxon>
        <taxon>eudicotyledons</taxon>
        <taxon>Gunneridae</taxon>
        <taxon>Pentapetalae</taxon>
        <taxon>asterids</taxon>
        <taxon>lamiids</taxon>
        <taxon>Solanales</taxon>
        <taxon>Solanaceae</taxon>
        <taxon>Solanoideae</taxon>
        <taxon>Solaneae</taxon>
        <taxon>Solanum</taxon>
    </lineage>
</organism>
<feature type="compositionally biased region" description="Basic and acidic residues" evidence="1">
    <location>
        <begin position="60"/>
        <end position="69"/>
    </location>
</feature>
<feature type="region of interest" description="Disordered" evidence="1">
    <location>
        <begin position="119"/>
        <end position="139"/>
    </location>
</feature>
<protein>
    <recommendedName>
        <fullName evidence="4">Integrase core domain containing protein</fullName>
    </recommendedName>
</protein>
<gene>
    <name evidence="2" type="ORF">MTR67_031159</name>
</gene>
<dbReference type="EMBL" id="CP133618">
    <property type="protein sequence ID" value="WMV37774.1"/>
    <property type="molecule type" value="Genomic_DNA"/>
</dbReference>
<dbReference type="Proteomes" id="UP001234989">
    <property type="component" value="Chromosome 7"/>
</dbReference>
<feature type="region of interest" description="Disordered" evidence="1">
    <location>
        <begin position="45"/>
        <end position="69"/>
    </location>
</feature>
<reference evidence="2" key="1">
    <citation type="submission" date="2023-08" db="EMBL/GenBank/DDBJ databases">
        <title>A de novo genome assembly of Solanum verrucosum Schlechtendal, a Mexican diploid species geographically isolated from the other diploid A-genome species in potato relatives.</title>
        <authorList>
            <person name="Hosaka K."/>
        </authorList>
    </citation>
    <scope>NUCLEOTIDE SEQUENCE</scope>
    <source>
        <tissue evidence="2">Young leaves</tissue>
    </source>
</reference>
<evidence type="ECO:0000313" key="3">
    <source>
        <dbReference type="Proteomes" id="UP001234989"/>
    </source>
</evidence>